<sequence length="110" mass="13038">MSIPEQIQNEVLRPILKAQNDLFILLFRHHVSKRKVNFDNYSPEDKVIYIEKTIRKDINFRSLLVGTVVGHFTPEQYETYRPLEEELNKRIINMLIKRLCSQLELLVANA</sequence>
<dbReference type="AlphaFoldDB" id="A0A344TJL5"/>
<name>A0A344TJL5_9BACT</name>
<reference evidence="1 2" key="1">
    <citation type="submission" date="2018-07" db="EMBL/GenBank/DDBJ databases">
        <title>Genome sequencing of Runella.</title>
        <authorList>
            <person name="Baek M.-G."/>
            <person name="Yi H."/>
        </authorList>
    </citation>
    <scope>NUCLEOTIDE SEQUENCE [LARGE SCALE GENOMIC DNA]</scope>
    <source>
        <strain evidence="1 2">HYN0085</strain>
    </source>
</reference>
<evidence type="ECO:0000313" key="1">
    <source>
        <dbReference type="EMBL" id="AXE18836.1"/>
    </source>
</evidence>
<protein>
    <submittedName>
        <fullName evidence="1">Glyoxalase</fullName>
    </submittedName>
</protein>
<organism evidence="1 2">
    <name type="scientific">Runella rosea</name>
    <dbReference type="NCBI Taxonomy" id="2259595"/>
    <lineage>
        <taxon>Bacteria</taxon>
        <taxon>Pseudomonadati</taxon>
        <taxon>Bacteroidota</taxon>
        <taxon>Cytophagia</taxon>
        <taxon>Cytophagales</taxon>
        <taxon>Spirosomataceae</taxon>
        <taxon>Runella</taxon>
    </lineage>
</organism>
<evidence type="ECO:0000313" key="2">
    <source>
        <dbReference type="Proteomes" id="UP000251993"/>
    </source>
</evidence>
<accession>A0A344TJL5</accession>
<gene>
    <name evidence="1" type="ORF">DR864_14295</name>
</gene>
<dbReference type="KEGG" id="run:DR864_14295"/>
<dbReference type="OrthoDB" id="1271679at2"/>
<dbReference type="RefSeq" id="WP_114067617.1">
    <property type="nucleotide sequence ID" value="NZ_CP030850.1"/>
</dbReference>
<keyword evidence="2" id="KW-1185">Reference proteome</keyword>
<proteinExistence type="predicted"/>
<dbReference type="Proteomes" id="UP000251993">
    <property type="component" value="Chromosome"/>
</dbReference>
<dbReference type="EMBL" id="CP030850">
    <property type="protein sequence ID" value="AXE18836.1"/>
    <property type="molecule type" value="Genomic_DNA"/>
</dbReference>